<organism evidence="8 9">
    <name type="scientific">Evansella caseinilytica</name>
    <dbReference type="NCBI Taxonomy" id="1503961"/>
    <lineage>
        <taxon>Bacteria</taxon>
        <taxon>Bacillati</taxon>
        <taxon>Bacillota</taxon>
        <taxon>Bacilli</taxon>
        <taxon>Bacillales</taxon>
        <taxon>Bacillaceae</taxon>
        <taxon>Evansella</taxon>
    </lineage>
</organism>
<dbReference type="SUPFAM" id="SSF51430">
    <property type="entry name" value="NAD(P)-linked oxidoreductase"/>
    <property type="match status" value="1"/>
</dbReference>
<proteinExistence type="inferred from homology"/>
<dbReference type="PROSITE" id="PS00063">
    <property type="entry name" value="ALDOKETO_REDUCTASE_3"/>
    <property type="match status" value="1"/>
</dbReference>
<dbReference type="Gene3D" id="3.20.20.100">
    <property type="entry name" value="NADP-dependent oxidoreductase domain"/>
    <property type="match status" value="1"/>
</dbReference>
<keyword evidence="2" id="KW-0521">NADP</keyword>
<evidence type="ECO:0000256" key="6">
    <source>
        <dbReference type="PIRSR" id="PIRSR000097-3"/>
    </source>
</evidence>
<accession>A0A1H3UYF3</accession>
<evidence type="ECO:0000259" key="7">
    <source>
        <dbReference type="Pfam" id="PF00248"/>
    </source>
</evidence>
<keyword evidence="3" id="KW-0560">Oxidoreductase</keyword>
<evidence type="ECO:0000313" key="9">
    <source>
        <dbReference type="Proteomes" id="UP000198935"/>
    </source>
</evidence>
<feature type="binding site" evidence="5">
    <location>
        <position position="113"/>
    </location>
    <ligand>
        <name>substrate</name>
    </ligand>
</feature>
<protein>
    <submittedName>
        <fullName evidence="8">Aldo/keto reductase</fullName>
    </submittedName>
</protein>
<feature type="active site" description="Proton donor" evidence="4">
    <location>
        <position position="55"/>
    </location>
</feature>
<dbReference type="InterPro" id="IPR044500">
    <property type="entry name" value="AKR5G"/>
</dbReference>
<dbReference type="CDD" id="cd19157">
    <property type="entry name" value="AKR_AKR5G1-3"/>
    <property type="match status" value="1"/>
</dbReference>
<evidence type="ECO:0000256" key="5">
    <source>
        <dbReference type="PIRSR" id="PIRSR000097-2"/>
    </source>
</evidence>
<dbReference type="GO" id="GO:0016616">
    <property type="term" value="F:oxidoreductase activity, acting on the CH-OH group of donors, NAD or NADP as acceptor"/>
    <property type="evidence" value="ECO:0007669"/>
    <property type="project" value="UniProtKB-ARBA"/>
</dbReference>
<sequence length="276" mass="31908">MKSLSIESTVTLNNGVEMPWLGFGVFKVKEGDEVVNAVKAALDTGYRSIDTASYYENEQGVGQAMKESGVPRESIFLTTKVWNDQQGYDETLRAFEESRKKLNVNYLDLYLIHWPVTGKFKETWRAFERLYEEGSIRAIGVSNFHIHHLEELLKDVQVKPAVNQVEYHPLLTQKELHQYCKERGIQLEAWAPLTKGRMFDNAELLQLAEKYQKTPAQIILRWDLQNEVVTIPKSTTPSRIAENANIFDFELSDEDMEKISRFNRDSRIGRNPDDFV</sequence>
<evidence type="ECO:0000256" key="1">
    <source>
        <dbReference type="ARBA" id="ARBA00007905"/>
    </source>
</evidence>
<name>A0A1H3UYF3_9BACI</name>
<dbReference type="Proteomes" id="UP000198935">
    <property type="component" value="Unassembled WGS sequence"/>
</dbReference>
<dbReference type="InterPro" id="IPR018170">
    <property type="entry name" value="Aldo/ket_reductase_CS"/>
</dbReference>
<evidence type="ECO:0000256" key="4">
    <source>
        <dbReference type="PIRSR" id="PIRSR000097-1"/>
    </source>
</evidence>
<dbReference type="PANTHER" id="PTHR43827:SF3">
    <property type="entry name" value="NADP-DEPENDENT OXIDOREDUCTASE DOMAIN-CONTAINING PROTEIN"/>
    <property type="match status" value="1"/>
</dbReference>
<evidence type="ECO:0000313" key="8">
    <source>
        <dbReference type="EMBL" id="SDZ66839.1"/>
    </source>
</evidence>
<dbReference type="InterPro" id="IPR036812">
    <property type="entry name" value="NAD(P)_OxRdtase_dom_sf"/>
</dbReference>
<gene>
    <name evidence="8" type="ORF">SAMN05421736_12817</name>
</gene>
<evidence type="ECO:0000256" key="3">
    <source>
        <dbReference type="ARBA" id="ARBA00023002"/>
    </source>
</evidence>
<dbReference type="EMBL" id="FNPI01000028">
    <property type="protein sequence ID" value="SDZ66839.1"/>
    <property type="molecule type" value="Genomic_DNA"/>
</dbReference>
<dbReference type="PROSITE" id="PS00062">
    <property type="entry name" value="ALDOKETO_REDUCTASE_2"/>
    <property type="match status" value="1"/>
</dbReference>
<dbReference type="InterPro" id="IPR023210">
    <property type="entry name" value="NADP_OxRdtase_dom"/>
</dbReference>
<dbReference type="PRINTS" id="PR00069">
    <property type="entry name" value="ALDKETRDTASE"/>
</dbReference>
<dbReference type="STRING" id="1503961.SAMN05421736_12817"/>
<dbReference type="Pfam" id="PF00248">
    <property type="entry name" value="Aldo_ket_red"/>
    <property type="match status" value="1"/>
</dbReference>
<feature type="site" description="Lowers pKa of active site Tyr" evidence="6">
    <location>
        <position position="80"/>
    </location>
</feature>
<reference evidence="9" key="1">
    <citation type="submission" date="2016-10" db="EMBL/GenBank/DDBJ databases">
        <authorList>
            <person name="Varghese N."/>
            <person name="Submissions S."/>
        </authorList>
    </citation>
    <scope>NUCLEOTIDE SEQUENCE [LARGE SCALE GENOMIC DNA]</scope>
    <source>
        <strain evidence="9">SP</strain>
    </source>
</reference>
<dbReference type="AlphaFoldDB" id="A0A1H3UYF3"/>
<comment type="similarity">
    <text evidence="1">Belongs to the aldo/keto reductase family.</text>
</comment>
<dbReference type="PANTHER" id="PTHR43827">
    <property type="entry name" value="2,5-DIKETO-D-GLUCONIC ACID REDUCTASE"/>
    <property type="match status" value="1"/>
</dbReference>
<dbReference type="OrthoDB" id="9804790at2"/>
<dbReference type="PROSITE" id="PS00798">
    <property type="entry name" value="ALDOKETO_REDUCTASE_1"/>
    <property type="match status" value="1"/>
</dbReference>
<evidence type="ECO:0000256" key="2">
    <source>
        <dbReference type="ARBA" id="ARBA00022857"/>
    </source>
</evidence>
<feature type="domain" description="NADP-dependent oxidoreductase" evidence="7">
    <location>
        <begin position="22"/>
        <end position="262"/>
    </location>
</feature>
<keyword evidence="9" id="KW-1185">Reference proteome</keyword>
<dbReference type="InterPro" id="IPR020471">
    <property type="entry name" value="AKR"/>
</dbReference>
<dbReference type="PIRSF" id="PIRSF000097">
    <property type="entry name" value="AKR"/>
    <property type="match status" value="1"/>
</dbReference>
<dbReference type="FunFam" id="3.20.20.100:FF:000015">
    <property type="entry name" value="Oxidoreductase, aldo/keto reductase family"/>
    <property type="match status" value="1"/>
</dbReference>